<evidence type="ECO:0000256" key="11">
    <source>
        <dbReference type="RuleBase" id="RU362068"/>
    </source>
</evidence>
<dbReference type="RefSeq" id="WP_025697271.1">
    <property type="nucleotide sequence ID" value="NZ_JAUSUY010000007.1"/>
</dbReference>
<proteinExistence type="inferred from homology"/>
<dbReference type="InterPro" id="IPR008927">
    <property type="entry name" value="6-PGluconate_DH-like_C_sf"/>
</dbReference>
<feature type="domain" description="Ketopantoate reductase C-terminal" evidence="13">
    <location>
        <begin position="195"/>
        <end position="315"/>
    </location>
</feature>
<evidence type="ECO:0000256" key="4">
    <source>
        <dbReference type="ARBA" id="ARBA00013014"/>
    </source>
</evidence>
<dbReference type="GO" id="GO:0008677">
    <property type="term" value="F:2-dehydropantoate 2-reductase activity"/>
    <property type="evidence" value="ECO:0007669"/>
    <property type="project" value="UniProtKB-EC"/>
</dbReference>
<comment type="function">
    <text evidence="1 11">Catalyzes the NADPH-dependent reduction of ketopantoate into pantoic acid.</text>
</comment>
<organism evidence="14 15">
    <name type="scientific">Paenibacillus forsythiae</name>
    <dbReference type="NCBI Taxonomy" id="365616"/>
    <lineage>
        <taxon>Bacteria</taxon>
        <taxon>Bacillati</taxon>
        <taxon>Bacillota</taxon>
        <taxon>Bacilli</taxon>
        <taxon>Bacillales</taxon>
        <taxon>Paenibacillaceae</taxon>
        <taxon>Paenibacillus</taxon>
    </lineage>
</organism>
<dbReference type="NCBIfam" id="TIGR00745">
    <property type="entry name" value="apbA_panE"/>
    <property type="match status" value="1"/>
</dbReference>
<dbReference type="InterPro" id="IPR013328">
    <property type="entry name" value="6PGD_dom2"/>
</dbReference>
<evidence type="ECO:0000256" key="8">
    <source>
        <dbReference type="ARBA" id="ARBA00023002"/>
    </source>
</evidence>
<evidence type="ECO:0000256" key="6">
    <source>
        <dbReference type="ARBA" id="ARBA00022655"/>
    </source>
</evidence>
<dbReference type="EC" id="1.1.1.169" evidence="4 11"/>
<dbReference type="PANTHER" id="PTHR43765">
    <property type="entry name" value="2-DEHYDROPANTOATE 2-REDUCTASE-RELATED"/>
    <property type="match status" value="1"/>
</dbReference>
<dbReference type="InterPro" id="IPR003710">
    <property type="entry name" value="ApbA"/>
</dbReference>
<dbReference type="Gene3D" id="1.10.1040.10">
    <property type="entry name" value="N-(1-d-carboxylethyl)-l-norvaline Dehydrogenase, domain 2"/>
    <property type="match status" value="1"/>
</dbReference>
<dbReference type="InterPro" id="IPR013752">
    <property type="entry name" value="KPA_reductase"/>
</dbReference>
<dbReference type="Pfam" id="PF02558">
    <property type="entry name" value="ApbA"/>
    <property type="match status" value="1"/>
</dbReference>
<evidence type="ECO:0000259" key="12">
    <source>
        <dbReference type="Pfam" id="PF02558"/>
    </source>
</evidence>
<keyword evidence="15" id="KW-1185">Reference proteome</keyword>
<keyword evidence="7 11" id="KW-0521">NADP</keyword>
<dbReference type="InterPro" id="IPR036291">
    <property type="entry name" value="NAD(P)-bd_dom_sf"/>
</dbReference>
<dbReference type="SUPFAM" id="SSF48179">
    <property type="entry name" value="6-phosphogluconate dehydrogenase C-terminal domain-like"/>
    <property type="match status" value="1"/>
</dbReference>
<keyword evidence="6 11" id="KW-0566">Pantothenate biosynthesis</keyword>
<reference evidence="14 15" key="1">
    <citation type="submission" date="2023-07" db="EMBL/GenBank/DDBJ databases">
        <title>Genomic Encyclopedia of Type Strains, Phase IV (KMG-IV): sequencing the most valuable type-strain genomes for metagenomic binning, comparative biology and taxonomic classification.</title>
        <authorList>
            <person name="Goeker M."/>
        </authorList>
    </citation>
    <scope>NUCLEOTIDE SEQUENCE [LARGE SCALE GENOMIC DNA]</scope>
    <source>
        <strain evidence="14 15">T98</strain>
    </source>
</reference>
<evidence type="ECO:0000313" key="15">
    <source>
        <dbReference type="Proteomes" id="UP001248709"/>
    </source>
</evidence>
<evidence type="ECO:0000256" key="5">
    <source>
        <dbReference type="ARBA" id="ARBA00019465"/>
    </source>
</evidence>
<evidence type="ECO:0000259" key="13">
    <source>
        <dbReference type="Pfam" id="PF08546"/>
    </source>
</evidence>
<name>A0ABU3H6S5_9BACL</name>
<dbReference type="Proteomes" id="UP001248709">
    <property type="component" value="Unassembled WGS sequence"/>
</dbReference>
<keyword evidence="8 11" id="KW-0560">Oxidoreductase</keyword>
<evidence type="ECO:0000313" key="14">
    <source>
        <dbReference type="EMBL" id="MDT3426517.1"/>
    </source>
</evidence>
<evidence type="ECO:0000256" key="9">
    <source>
        <dbReference type="ARBA" id="ARBA00032024"/>
    </source>
</evidence>
<evidence type="ECO:0000256" key="2">
    <source>
        <dbReference type="ARBA" id="ARBA00004994"/>
    </source>
</evidence>
<evidence type="ECO:0000256" key="3">
    <source>
        <dbReference type="ARBA" id="ARBA00007870"/>
    </source>
</evidence>
<comment type="pathway">
    <text evidence="2 11">Cofactor biosynthesis; (R)-pantothenate biosynthesis; (R)-pantoate from 3-methyl-2-oxobutanoate: step 2/2.</text>
</comment>
<gene>
    <name evidence="14" type="ORF">J2Z22_002043</name>
</gene>
<accession>A0ABU3H6S5</accession>
<evidence type="ECO:0000256" key="1">
    <source>
        <dbReference type="ARBA" id="ARBA00002919"/>
    </source>
</evidence>
<dbReference type="InterPro" id="IPR013332">
    <property type="entry name" value="KPR_N"/>
</dbReference>
<comment type="catalytic activity">
    <reaction evidence="10 11">
        <text>(R)-pantoate + NADP(+) = 2-dehydropantoate + NADPH + H(+)</text>
        <dbReference type="Rhea" id="RHEA:16233"/>
        <dbReference type="ChEBI" id="CHEBI:11561"/>
        <dbReference type="ChEBI" id="CHEBI:15378"/>
        <dbReference type="ChEBI" id="CHEBI:15980"/>
        <dbReference type="ChEBI" id="CHEBI:57783"/>
        <dbReference type="ChEBI" id="CHEBI:58349"/>
        <dbReference type="EC" id="1.1.1.169"/>
    </reaction>
</comment>
<comment type="caution">
    <text evidence="14">The sequence shown here is derived from an EMBL/GenBank/DDBJ whole genome shotgun (WGS) entry which is preliminary data.</text>
</comment>
<comment type="similarity">
    <text evidence="3 11">Belongs to the ketopantoate reductase family.</text>
</comment>
<dbReference type="InterPro" id="IPR050838">
    <property type="entry name" value="Ketopantoate_reductase"/>
</dbReference>
<feature type="domain" description="Ketopantoate reductase N-terminal" evidence="12">
    <location>
        <begin position="4"/>
        <end position="161"/>
    </location>
</feature>
<sequence>MRIDIIGAGSLGLLLAGGLTRAGSRVRLWCRSEEQCAALSESGITISYEDGRQPIRISGSDIEAVPVGRFPQAYPRSPGDWLVLTVKQGPLRHRLPELLAPLRESELNLLCLQNGWGHMELLRELLPAAHLYAAVTTEGAKRESPVRVVHAGKGQTFIGLWGESGTERNTTAATAAQLTDALALAGFSAAMSNQVETMIFRKLLINAVINPLTAVWRIPNGELLSSSLRMSMMRELYEEAVSVYDACGIACESSLWEDILEVCRATAGNLSSMLADVLASRETEIGWINGSLVELAERSGVEVPAHRWIIRMVEGMTVKER</sequence>
<dbReference type="EMBL" id="JAUSUY010000007">
    <property type="protein sequence ID" value="MDT3426517.1"/>
    <property type="molecule type" value="Genomic_DNA"/>
</dbReference>
<evidence type="ECO:0000256" key="10">
    <source>
        <dbReference type="ARBA" id="ARBA00048793"/>
    </source>
</evidence>
<dbReference type="SUPFAM" id="SSF51735">
    <property type="entry name" value="NAD(P)-binding Rossmann-fold domains"/>
    <property type="match status" value="1"/>
</dbReference>
<protein>
    <recommendedName>
        <fullName evidence="5 11">2-dehydropantoate 2-reductase</fullName>
        <ecNumber evidence="4 11">1.1.1.169</ecNumber>
    </recommendedName>
    <alternativeName>
        <fullName evidence="9 11">Ketopantoate reductase</fullName>
    </alternativeName>
</protein>
<dbReference type="Gene3D" id="3.40.50.720">
    <property type="entry name" value="NAD(P)-binding Rossmann-like Domain"/>
    <property type="match status" value="1"/>
</dbReference>
<dbReference type="PANTHER" id="PTHR43765:SF2">
    <property type="entry name" value="2-DEHYDROPANTOATE 2-REDUCTASE"/>
    <property type="match status" value="1"/>
</dbReference>
<evidence type="ECO:0000256" key="7">
    <source>
        <dbReference type="ARBA" id="ARBA00022857"/>
    </source>
</evidence>
<dbReference type="Pfam" id="PF08546">
    <property type="entry name" value="ApbA_C"/>
    <property type="match status" value="1"/>
</dbReference>